<feature type="domain" description="DUF5641" evidence="1">
    <location>
        <begin position="14"/>
        <end position="54"/>
    </location>
</feature>
<dbReference type="OrthoDB" id="5870116at2759"/>
<evidence type="ECO:0000259" key="1">
    <source>
        <dbReference type="Pfam" id="PF18701"/>
    </source>
</evidence>
<protein>
    <recommendedName>
        <fullName evidence="1">DUF5641 domain-containing protein</fullName>
    </recommendedName>
</protein>
<evidence type="ECO:0000313" key="2">
    <source>
        <dbReference type="EMBL" id="KRX13738.1"/>
    </source>
</evidence>
<sequence>MTFGNAAVRTHGDLSSKGKWKKLQEQPRIGGMVLVADYNIPRHRWPLGQVIELLALKSTLTPS</sequence>
<dbReference type="Pfam" id="PF18701">
    <property type="entry name" value="DUF5641"/>
    <property type="match status" value="1"/>
</dbReference>
<keyword evidence="3" id="KW-1185">Reference proteome</keyword>
<dbReference type="InterPro" id="IPR040676">
    <property type="entry name" value="DUF5641"/>
</dbReference>
<organism evidence="2 3">
    <name type="scientific">Trichinella nelsoni</name>
    <dbReference type="NCBI Taxonomy" id="6336"/>
    <lineage>
        <taxon>Eukaryota</taxon>
        <taxon>Metazoa</taxon>
        <taxon>Ecdysozoa</taxon>
        <taxon>Nematoda</taxon>
        <taxon>Enoplea</taxon>
        <taxon>Dorylaimia</taxon>
        <taxon>Trichinellida</taxon>
        <taxon>Trichinellidae</taxon>
        <taxon>Trichinella</taxon>
    </lineage>
</organism>
<gene>
    <name evidence="2" type="ORF">T07_9445</name>
</gene>
<dbReference type="STRING" id="6336.A0A0V0RHG2"/>
<accession>A0A0V0RHG2</accession>
<dbReference type="Proteomes" id="UP000054630">
    <property type="component" value="Unassembled WGS sequence"/>
</dbReference>
<reference evidence="2 3" key="1">
    <citation type="submission" date="2015-01" db="EMBL/GenBank/DDBJ databases">
        <title>Evolution of Trichinella species and genotypes.</title>
        <authorList>
            <person name="Korhonen P.K."/>
            <person name="Edoardo P."/>
            <person name="Giuseppe L.R."/>
            <person name="Gasser R.B."/>
        </authorList>
    </citation>
    <scope>NUCLEOTIDE SEQUENCE [LARGE SCALE GENOMIC DNA]</scope>
    <source>
        <strain evidence="2">ISS37</strain>
    </source>
</reference>
<dbReference type="AlphaFoldDB" id="A0A0V0RHG2"/>
<evidence type="ECO:0000313" key="3">
    <source>
        <dbReference type="Proteomes" id="UP000054630"/>
    </source>
</evidence>
<proteinExistence type="predicted"/>
<comment type="caution">
    <text evidence="2">The sequence shown here is derived from an EMBL/GenBank/DDBJ whole genome shotgun (WGS) entry which is preliminary data.</text>
</comment>
<name>A0A0V0RHG2_9BILA</name>
<dbReference type="EMBL" id="JYDL01000186">
    <property type="protein sequence ID" value="KRX13738.1"/>
    <property type="molecule type" value="Genomic_DNA"/>
</dbReference>